<dbReference type="InterPro" id="IPR004045">
    <property type="entry name" value="Glutathione_S-Trfase_N"/>
</dbReference>
<dbReference type="Gene3D" id="3.40.30.10">
    <property type="entry name" value="Glutaredoxin"/>
    <property type="match status" value="1"/>
</dbReference>
<dbReference type="InterPro" id="IPR010987">
    <property type="entry name" value="Glutathione-S-Trfase_C-like"/>
</dbReference>
<dbReference type="EC" id="2.5.1.18" evidence="1"/>
<dbReference type="InterPro" id="IPR036282">
    <property type="entry name" value="Glutathione-S-Trfase_C_sf"/>
</dbReference>
<dbReference type="SUPFAM" id="SSF52833">
    <property type="entry name" value="Thioredoxin-like"/>
    <property type="match status" value="1"/>
</dbReference>
<name>A0A2H5F314_9RHOB</name>
<dbReference type="Pfam" id="PF13417">
    <property type="entry name" value="GST_N_3"/>
    <property type="match status" value="1"/>
</dbReference>
<evidence type="ECO:0000313" key="5">
    <source>
        <dbReference type="EMBL" id="AUH65941.1"/>
    </source>
</evidence>
<evidence type="ECO:0000259" key="3">
    <source>
        <dbReference type="PROSITE" id="PS50404"/>
    </source>
</evidence>
<dbReference type="Proteomes" id="UP000234530">
    <property type="component" value="Chromosome"/>
</dbReference>
<dbReference type="RefSeq" id="WP_101753921.1">
    <property type="nucleotide sequence ID" value="NZ_CP025430.1"/>
</dbReference>
<dbReference type="OrthoDB" id="9797500at2"/>
<protein>
    <recommendedName>
        <fullName evidence="1">glutathione transferase</fullName>
        <ecNumber evidence="1">2.5.1.18</ecNumber>
    </recommendedName>
</protein>
<dbReference type="SUPFAM" id="SSF47616">
    <property type="entry name" value="GST C-terminal domain-like"/>
    <property type="match status" value="1"/>
</dbReference>
<feature type="domain" description="GST N-terminal" evidence="3">
    <location>
        <begin position="3"/>
        <end position="83"/>
    </location>
</feature>
<dbReference type="KEGG" id="pzh:CX676_18720"/>
<dbReference type="EMBL" id="CP025430">
    <property type="protein sequence ID" value="AUH65941.1"/>
    <property type="molecule type" value="Genomic_DNA"/>
</dbReference>
<dbReference type="InterPro" id="IPR036249">
    <property type="entry name" value="Thioredoxin-like_sf"/>
</dbReference>
<dbReference type="AlphaFoldDB" id="A0A2H5F314"/>
<dbReference type="InterPro" id="IPR040079">
    <property type="entry name" value="Glutathione_S-Trfase"/>
</dbReference>
<feature type="domain" description="GST C-terminal" evidence="4">
    <location>
        <begin position="88"/>
        <end position="215"/>
    </location>
</feature>
<dbReference type="GO" id="GO:0004364">
    <property type="term" value="F:glutathione transferase activity"/>
    <property type="evidence" value="ECO:0007669"/>
    <property type="project" value="UniProtKB-EC"/>
</dbReference>
<dbReference type="GO" id="GO:0005737">
    <property type="term" value="C:cytoplasm"/>
    <property type="evidence" value="ECO:0007669"/>
    <property type="project" value="TreeGrafter"/>
</dbReference>
<evidence type="ECO:0000256" key="2">
    <source>
        <dbReference type="ARBA" id="ARBA00022679"/>
    </source>
</evidence>
<dbReference type="PROSITE" id="PS50405">
    <property type="entry name" value="GST_CTER"/>
    <property type="match status" value="1"/>
</dbReference>
<evidence type="ECO:0000313" key="6">
    <source>
        <dbReference type="Proteomes" id="UP000234530"/>
    </source>
</evidence>
<evidence type="ECO:0000256" key="1">
    <source>
        <dbReference type="ARBA" id="ARBA00012452"/>
    </source>
</evidence>
<dbReference type="PANTHER" id="PTHR43900">
    <property type="entry name" value="GLUTATHIONE S-TRANSFERASE RHO"/>
    <property type="match status" value="1"/>
</dbReference>
<keyword evidence="2 5" id="KW-0808">Transferase</keyword>
<dbReference type="PROSITE" id="PS50404">
    <property type="entry name" value="GST_NTER"/>
    <property type="match status" value="1"/>
</dbReference>
<organism evidence="5 6">
    <name type="scientific">Paracoccus zhejiangensis</name>
    <dbReference type="NCBI Taxonomy" id="1077935"/>
    <lineage>
        <taxon>Bacteria</taxon>
        <taxon>Pseudomonadati</taxon>
        <taxon>Pseudomonadota</taxon>
        <taxon>Alphaproteobacteria</taxon>
        <taxon>Rhodobacterales</taxon>
        <taxon>Paracoccaceae</taxon>
        <taxon>Paracoccus</taxon>
    </lineage>
</organism>
<dbReference type="GO" id="GO:0043295">
    <property type="term" value="F:glutathione binding"/>
    <property type="evidence" value="ECO:0007669"/>
    <property type="project" value="TreeGrafter"/>
</dbReference>
<dbReference type="CDD" id="cd00299">
    <property type="entry name" value="GST_C_family"/>
    <property type="match status" value="1"/>
</dbReference>
<dbReference type="SFLD" id="SFLDS00019">
    <property type="entry name" value="Glutathione_Transferase_(cytos"/>
    <property type="match status" value="1"/>
</dbReference>
<keyword evidence="6" id="KW-1185">Reference proteome</keyword>
<dbReference type="InterPro" id="IPR004046">
    <property type="entry name" value="GST_C"/>
</dbReference>
<dbReference type="PANTHER" id="PTHR43900:SF3">
    <property type="entry name" value="GLUTATHIONE S-TRANSFERASE RHO"/>
    <property type="match status" value="1"/>
</dbReference>
<proteinExistence type="predicted"/>
<dbReference type="SFLD" id="SFLDG00358">
    <property type="entry name" value="Main_(cytGST)"/>
    <property type="match status" value="1"/>
</dbReference>
<gene>
    <name evidence="5" type="ORF">CX676_18720</name>
</gene>
<evidence type="ECO:0000259" key="4">
    <source>
        <dbReference type="PROSITE" id="PS50405"/>
    </source>
</evidence>
<reference evidence="5 6" key="1">
    <citation type="journal article" date="2013" name="Antonie Van Leeuwenhoek">
        <title>Paracoccus zhejiangensis sp. nov., isolated from activated sludge in wastewater-treatment system.</title>
        <authorList>
            <person name="Wu Z.G."/>
            <person name="Zhang D.F."/>
            <person name="Liu Y.L."/>
            <person name="Wang F."/>
            <person name="Jiang X."/>
            <person name="Li C."/>
            <person name="Li S.P."/>
            <person name="Hong Q."/>
            <person name="Li W.J."/>
        </authorList>
    </citation>
    <scope>NUCLEOTIDE SEQUENCE [LARGE SCALE GENOMIC DNA]</scope>
    <source>
        <strain evidence="5 6">J6</strain>
    </source>
</reference>
<dbReference type="Gene3D" id="1.20.1050.10">
    <property type="match status" value="1"/>
</dbReference>
<sequence length="215" mass="23762">MRKPVVLRGYQFSAYTRIVRIAMHEKGISFRTEEIDPFASGISEDYLRRHPFGRVPVLSHGAFDVYETAAITRYIDAAFEGPRLMPLDSASVARVVQVISIVDSYGYYPMVRQVFAHRVFRPAIGDETDEAEIGKGLEASLPVLGALDTLASEGHVLNGRTLTLADCHLAPMMAYFVQAAEGRAALAEYSALHDWWANASERRSTKETDPGLPSA</sequence>
<dbReference type="Pfam" id="PF00043">
    <property type="entry name" value="GST_C"/>
    <property type="match status" value="1"/>
</dbReference>
<accession>A0A2H5F314</accession>